<protein>
    <submittedName>
        <fullName evidence="2">Uncharacterized protein</fullName>
    </submittedName>
</protein>
<gene>
    <name evidence="2" type="ORF">BDW42DRAFT_158740</name>
</gene>
<reference evidence="3" key="1">
    <citation type="submission" date="2017-12" db="EMBL/GenBank/DDBJ databases">
        <authorList>
            <consortium name="DOE Joint Genome Institute"/>
            <person name="Mondo S.J."/>
            <person name="Kjaerbolling I."/>
            <person name="Vesth T.C."/>
            <person name="Frisvad J.C."/>
            <person name="Nybo J.L."/>
            <person name="Theobald S."/>
            <person name="Kuo A."/>
            <person name="Bowyer P."/>
            <person name="Matsuda Y."/>
            <person name="Lyhne E.K."/>
            <person name="Kogle M.E."/>
            <person name="Clum A."/>
            <person name="Lipzen A."/>
            <person name="Salamov A."/>
            <person name="Ngan C.Y."/>
            <person name="Daum C."/>
            <person name="Chiniquy J."/>
            <person name="Barry K."/>
            <person name="LaButti K."/>
            <person name="Haridas S."/>
            <person name="Simmons B.A."/>
            <person name="Magnuson J.K."/>
            <person name="Mortensen U.H."/>
            <person name="Larsen T.O."/>
            <person name="Grigoriev I.V."/>
            <person name="Baker S.E."/>
            <person name="Andersen M.R."/>
            <person name="Nordberg H.P."/>
            <person name="Cantor M.N."/>
            <person name="Hua S.X."/>
        </authorList>
    </citation>
    <scope>NUCLEOTIDE SEQUENCE [LARGE SCALE GENOMIC DNA]</scope>
    <source>
        <strain evidence="3">IBT 19404</strain>
    </source>
</reference>
<keyword evidence="3" id="KW-1185">Reference proteome</keyword>
<dbReference type="AlphaFoldDB" id="A0A2J5I935"/>
<keyword evidence="1" id="KW-0472">Membrane</keyword>
<sequence length="73" mass="8047">MNPRFMIAPLHIQATLVALIGLPCIVFVGMRTWARKLRCNQLIPVQSAINGTSGSLQISRHGISYVKIMQTPS</sequence>
<dbReference type="EMBL" id="KZ559498">
    <property type="protein sequence ID" value="PLN86561.1"/>
    <property type="molecule type" value="Genomic_DNA"/>
</dbReference>
<organism evidence="2 3">
    <name type="scientific">Aspergillus taichungensis</name>
    <dbReference type="NCBI Taxonomy" id="482145"/>
    <lineage>
        <taxon>Eukaryota</taxon>
        <taxon>Fungi</taxon>
        <taxon>Dikarya</taxon>
        <taxon>Ascomycota</taxon>
        <taxon>Pezizomycotina</taxon>
        <taxon>Eurotiomycetes</taxon>
        <taxon>Eurotiomycetidae</taxon>
        <taxon>Eurotiales</taxon>
        <taxon>Aspergillaceae</taxon>
        <taxon>Aspergillus</taxon>
        <taxon>Aspergillus subgen. Circumdati</taxon>
    </lineage>
</organism>
<proteinExistence type="predicted"/>
<evidence type="ECO:0000256" key="1">
    <source>
        <dbReference type="SAM" id="Phobius"/>
    </source>
</evidence>
<keyword evidence="1" id="KW-1133">Transmembrane helix</keyword>
<dbReference type="Proteomes" id="UP000235023">
    <property type="component" value="Unassembled WGS sequence"/>
</dbReference>
<name>A0A2J5I935_9EURO</name>
<evidence type="ECO:0000313" key="2">
    <source>
        <dbReference type="EMBL" id="PLN86561.1"/>
    </source>
</evidence>
<evidence type="ECO:0000313" key="3">
    <source>
        <dbReference type="Proteomes" id="UP000235023"/>
    </source>
</evidence>
<accession>A0A2J5I935</accession>
<keyword evidence="1" id="KW-0812">Transmembrane</keyword>
<feature type="transmembrane region" description="Helical" evidence="1">
    <location>
        <begin position="6"/>
        <end position="28"/>
    </location>
</feature>